<gene>
    <name evidence="1" type="ORF">A3C61_03695</name>
</gene>
<dbReference type="EMBL" id="MGJO01000004">
    <property type="protein sequence ID" value="OGN10046.1"/>
    <property type="molecule type" value="Genomic_DNA"/>
</dbReference>
<name>A0A1F8FCS1_9BACT</name>
<protein>
    <recommendedName>
        <fullName evidence="3">Antitoxin Xre/MbcA/ParS-like toxin-binding domain-containing protein</fullName>
    </recommendedName>
</protein>
<evidence type="ECO:0008006" key="3">
    <source>
        <dbReference type="Google" id="ProtNLM"/>
    </source>
</evidence>
<organism evidence="1 2">
    <name type="scientific">Candidatus Yanofskybacteria bacterium RIFCSPHIGHO2_02_FULL_39_10</name>
    <dbReference type="NCBI Taxonomy" id="1802674"/>
    <lineage>
        <taxon>Bacteria</taxon>
        <taxon>Candidatus Yanofskyibacteriota</taxon>
    </lineage>
</organism>
<evidence type="ECO:0000313" key="1">
    <source>
        <dbReference type="EMBL" id="OGN10046.1"/>
    </source>
</evidence>
<comment type="caution">
    <text evidence="1">The sequence shown here is derived from an EMBL/GenBank/DDBJ whole genome shotgun (WGS) entry which is preliminary data.</text>
</comment>
<reference evidence="1 2" key="1">
    <citation type="journal article" date="2016" name="Nat. Commun.">
        <title>Thousands of microbial genomes shed light on interconnected biogeochemical processes in an aquifer system.</title>
        <authorList>
            <person name="Anantharaman K."/>
            <person name="Brown C.T."/>
            <person name="Hug L.A."/>
            <person name="Sharon I."/>
            <person name="Castelle C.J."/>
            <person name="Probst A.J."/>
            <person name="Thomas B.C."/>
            <person name="Singh A."/>
            <person name="Wilkins M.J."/>
            <person name="Karaoz U."/>
            <person name="Brodie E.L."/>
            <person name="Williams K.H."/>
            <person name="Hubbard S.S."/>
            <person name="Banfield J.F."/>
        </authorList>
    </citation>
    <scope>NUCLEOTIDE SEQUENCE [LARGE SCALE GENOMIC DNA]</scope>
</reference>
<dbReference type="Proteomes" id="UP000178908">
    <property type="component" value="Unassembled WGS sequence"/>
</dbReference>
<accession>A0A1F8FCS1</accession>
<sequence length="95" mass="11030">MPKTDTERYMALAAERNKIEEQMRVLAWQIAPDDLKDILCGENGFFLKNQEEQATKWLISPRWEFSGRSPIQVVLEGEPEKVIQFLGRLLAGVYF</sequence>
<proteinExistence type="predicted"/>
<evidence type="ECO:0000313" key="2">
    <source>
        <dbReference type="Proteomes" id="UP000178908"/>
    </source>
</evidence>
<dbReference type="AlphaFoldDB" id="A0A1F8FCS1"/>